<dbReference type="InterPro" id="IPR045865">
    <property type="entry name" value="ACT-like_dom_sf"/>
</dbReference>
<dbReference type="GO" id="GO:0006564">
    <property type="term" value="P:L-serine biosynthetic process"/>
    <property type="evidence" value="ECO:0007669"/>
    <property type="project" value="InterPro"/>
</dbReference>
<dbReference type="PANTHER" id="PTHR21152:SF40">
    <property type="entry name" value="ALANINE--GLYOXYLATE AMINOTRANSFERASE"/>
    <property type="match status" value="1"/>
</dbReference>
<dbReference type="InterPro" id="IPR002912">
    <property type="entry name" value="ACT_dom"/>
</dbReference>
<dbReference type="SUPFAM" id="SSF53383">
    <property type="entry name" value="PLP-dependent transferases"/>
    <property type="match status" value="1"/>
</dbReference>
<dbReference type="AlphaFoldDB" id="A0A7S2W857"/>
<protein>
    <recommendedName>
        <fullName evidence="3">ACT domain-containing protein</fullName>
    </recommendedName>
</protein>
<feature type="domain" description="ACT" evidence="3">
    <location>
        <begin position="98"/>
        <end position="170"/>
    </location>
</feature>
<dbReference type="PANTHER" id="PTHR21152">
    <property type="entry name" value="AMINOTRANSFERASE CLASS V"/>
    <property type="match status" value="1"/>
</dbReference>
<name>A0A7S2W857_9STRA</name>
<dbReference type="CDD" id="cd04902">
    <property type="entry name" value="ACT_3PGDH-xct"/>
    <property type="match status" value="1"/>
</dbReference>
<evidence type="ECO:0000259" key="3">
    <source>
        <dbReference type="PROSITE" id="PS51671"/>
    </source>
</evidence>
<dbReference type="InterPro" id="IPR015421">
    <property type="entry name" value="PyrdxlP-dep_Trfase_major"/>
</dbReference>
<dbReference type="GO" id="GO:0004648">
    <property type="term" value="F:O-phospho-L-serine:2-oxoglutarate aminotransferase activity"/>
    <property type="evidence" value="ECO:0007669"/>
    <property type="project" value="InterPro"/>
</dbReference>
<sequence>MAESIRTATLKGVLSSILTTPVNYINASSLGNELGLKVSTVLADRPDNNYDSSVRLEFLNEGNLNSARTITGTVFKGSELRIVDVDGYAVDFHPKGNCLFFNNEDRPGVVKNVAELLGKHGINIGDFTLGRKLAGDVALGIVATDQPVTNELVAQLETLPEVFNVAAVTFPETKLDQVTQSSVHPLYSPSMPSVRPFNSQFSSGPCKKRPGYRLDKLPKESLGRSHRSGLGKARLKKAIVDSKRILGVPDDYLLGIVPASDTGAYEMAMWNMLGERPVDMCHWESFGKGWFGDATAHLGLKEGPGVREFTAEYGELPDLHQTSPDHDICFTWNGTTSGVRVPNADWISPERTGLTLNDATSAAFAMDMQWDKLDVTTYSWQKVLGGEGAHGVMILSPRAVERLESFTPANRPLPKIFRMTKKGKVDRSIFEGSTINTPSMLAVEDYLDALHWAESIGGLPELIKRSKENLSVVERFVEHNDWIHFLAKDPAQRSSTSICLTLDLDKGQVKEFVSLLEAQDVALDIGSYRDAPAGLRIWGGATVEKEDLENLMPWLTWAYNEVSASKERIAA</sequence>
<dbReference type="InterPro" id="IPR006271">
    <property type="entry name" value="Pser_aminoTfrase_methanosarc"/>
</dbReference>
<dbReference type="SUPFAM" id="SSF55021">
    <property type="entry name" value="ACT-like"/>
    <property type="match status" value="1"/>
</dbReference>
<dbReference type="InterPro" id="IPR045626">
    <property type="entry name" value="PGDH_ASB_dom"/>
</dbReference>
<dbReference type="Pfam" id="PF01842">
    <property type="entry name" value="ACT"/>
    <property type="match status" value="1"/>
</dbReference>
<evidence type="ECO:0000256" key="2">
    <source>
        <dbReference type="ARBA" id="ARBA00022898"/>
    </source>
</evidence>
<comment type="cofactor">
    <cofactor evidence="1">
        <name>pyridoxal 5'-phosphate</name>
        <dbReference type="ChEBI" id="CHEBI:597326"/>
    </cofactor>
</comment>
<dbReference type="Gene3D" id="3.90.1150.10">
    <property type="entry name" value="Aspartate Aminotransferase, domain 1"/>
    <property type="match status" value="1"/>
</dbReference>
<proteinExistence type="predicted"/>
<dbReference type="Pfam" id="PF19304">
    <property type="entry name" value="PGDH_inter"/>
    <property type="match status" value="1"/>
</dbReference>
<accession>A0A7S2W857</accession>
<dbReference type="Gene3D" id="3.40.640.10">
    <property type="entry name" value="Type I PLP-dependent aspartate aminotransferase-like (Major domain)"/>
    <property type="match status" value="1"/>
</dbReference>
<dbReference type="Gene3D" id="3.30.1330.90">
    <property type="entry name" value="D-3-phosphoglycerate dehydrogenase, domain 3"/>
    <property type="match status" value="1"/>
</dbReference>
<dbReference type="NCBIfam" id="NF002841">
    <property type="entry name" value="PRK03080.1-2"/>
    <property type="match status" value="1"/>
</dbReference>
<reference evidence="4" key="1">
    <citation type="submission" date="2021-01" db="EMBL/GenBank/DDBJ databases">
        <authorList>
            <person name="Corre E."/>
            <person name="Pelletier E."/>
            <person name="Niang G."/>
            <person name="Scheremetjew M."/>
            <person name="Finn R."/>
            <person name="Kale V."/>
            <person name="Holt S."/>
            <person name="Cochrane G."/>
            <person name="Meng A."/>
            <person name="Brown T."/>
            <person name="Cohen L."/>
        </authorList>
    </citation>
    <scope>NUCLEOTIDE SEQUENCE</scope>
    <source>
        <strain evidence="4">CCMP1243</strain>
    </source>
</reference>
<evidence type="ECO:0000313" key="4">
    <source>
        <dbReference type="EMBL" id="CAD9672798.1"/>
    </source>
</evidence>
<dbReference type="InterPro" id="IPR029009">
    <property type="entry name" value="ASB_dom_sf"/>
</dbReference>
<dbReference type="InterPro" id="IPR015424">
    <property type="entry name" value="PyrdxlP-dep_Trfase"/>
</dbReference>
<gene>
    <name evidence="4" type="ORF">RMAR1173_LOCUS5158</name>
</gene>
<dbReference type="EMBL" id="HBHJ01008013">
    <property type="protein sequence ID" value="CAD9672798.1"/>
    <property type="molecule type" value="Transcribed_RNA"/>
</dbReference>
<dbReference type="NCBIfam" id="TIGR01365">
    <property type="entry name" value="serC_2"/>
    <property type="match status" value="1"/>
</dbReference>
<evidence type="ECO:0000256" key="1">
    <source>
        <dbReference type="ARBA" id="ARBA00001933"/>
    </source>
</evidence>
<dbReference type="Gene3D" id="3.30.70.260">
    <property type="match status" value="1"/>
</dbReference>
<dbReference type="PROSITE" id="PS51671">
    <property type="entry name" value="ACT"/>
    <property type="match status" value="1"/>
</dbReference>
<dbReference type="SUPFAM" id="SSF143548">
    <property type="entry name" value="Serine metabolism enzymes domain"/>
    <property type="match status" value="1"/>
</dbReference>
<organism evidence="4">
    <name type="scientific">Rhizochromulina marina</name>
    <dbReference type="NCBI Taxonomy" id="1034831"/>
    <lineage>
        <taxon>Eukaryota</taxon>
        <taxon>Sar</taxon>
        <taxon>Stramenopiles</taxon>
        <taxon>Ochrophyta</taxon>
        <taxon>Dictyochophyceae</taxon>
        <taxon>Rhizochromulinales</taxon>
        <taxon>Rhizochromulina</taxon>
    </lineage>
</organism>
<dbReference type="InterPro" id="IPR015422">
    <property type="entry name" value="PyrdxlP-dep_Trfase_small"/>
</dbReference>
<keyword evidence="2" id="KW-0663">Pyridoxal phosphate</keyword>